<dbReference type="AlphaFoldDB" id="A0AA87Z956"/>
<gene>
    <name evidence="2" type="ORF">TIFTF001_044189</name>
</gene>
<name>A0AA87Z956_FICCA</name>
<accession>A0AA87Z956</accession>
<sequence>MLKRKEQSPNLHCRPPSRPKSTPQIPTPSTSRNQDLPCPVISILFPTLGKRSLVSYNDRFLPARSTTAKHYTTGEISPCTMKCSPPLTRSTKWTKSLPPSPERLASPMLKIFPL</sequence>
<evidence type="ECO:0000256" key="1">
    <source>
        <dbReference type="SAM" id="MobiDB-lite"/>
    </source>
</evidence>
<comment type="caution">
    <text evidence="2">The sequence shown here is derived from an EMBL/GenBank/DDBJ whole genome shotgun (WGS) entry which is preliminary data.</text>
</comment>
<proteinExistence type="predicted"/>
<evidence type="ECO:0000313" key="2">
    <source>
        <dbReference type="EMBL" id="GMN28055.1"/>
    </source>
</evidence>
<feature type="compositionally biased region" description="Polar residues" evidence="1">
    <location>
        <begin position="19"/>
        <end position="34"/>
    </location>
</feature>
<protein>
    <submittedName>
        <fullName evidence="2">Uncharacterized protein</fullName>
    </submittedName>
</protein>
<evidence type="ECO:0000313" key="3">
    <source>
        <dbReference type="Proteomes" id="UP001187192"/>
    </source>
</evidence>
<organism evidence="2 3">
    <name type="scientific">Ficus carica</name>
    <name type="common">Common fig</name>
    <dbReference type="NCBI Taxonomy" id="3494"/>
    <lineage>
        <taxon>Eukaryota</taxon>
        <taxon>Viridiplantae</taxon>
        <taxon>Streptophyta</taxon>
        <taxon>Embryophyta</taxon>
        <taxon>Tracheophyta</taxon>
        <taxon>Spermatophyta</taxon>
        <taxon>Magnoliopsida</taxon>
        <taxon>eudicotyledons</taxon>
        <taxon>Gunneridae</taxon>
        <taxon>Pentapetalae</taxon>
        <taxon>rosids</taxon>
        <taxon>fabids</taxon>
        <taxon>Rosales</taxon>
        <taxon>Moraceae</taxon>
        <taxon>Ficeae</taxon>
        <taxon>Ficus</taxon>
    </lineage>
</organism>
<feature type="region of interest" description="Disordered" evidence="1">
    <location>
        <begin position="1"/>
        <end position="36"/>
    </location>
</feature>
<reference evidence="2" key="1">
    <citation type="submission" date="2023-07" db="EMBL/GenBank/DDBJ databases">
        <title>draft genome sequence of fig (Ficus carica).</title>
        <authorList>
            <person name="Takahashi T."/>
            <person name="Nishimura K."/>
        </authorList>
    </citation>
    <scope>NUCLEOTIDE SEQUENCE</scope>
</reference>
<keyword evidence="3" id="KW-1185">Reference proteome</keyword>
<dbReference type="EMBL" id="BTGU01003182">
    <property type="protein sequence ID" value="GMN28055.1"/>
    <property type="molecule type" value="Genomic_DNA"/>
</dbReference>
<dbReference type="Proteomes" id="UP001187192">
    <property type="component" value="Unassembled WGS sequence"/>
</dbReference>